<dbReference type="PANTHER" id="PTHR43757:SF2">
    <property type="entry name" value="AMINOMETHYLTRANSFERASE, MITOCHONDRIAL"/>
    <property type="match status" value="1"/>
</dbReference>
<dbReference type="PANTHER" id="PTHR43757">
    <property type="entry name" value="AMINOMETHYLTRANSFERASE"/>
    <property type="match status" value="1"/>
</dbReference>
<dbReference type="Gene3D" id="3.30.9.10">
    <property type="entry name" value="D-Amino Acid Oxidase, subunit A, domain 2"/>
    <property type="match status" value="1"/>
</dbReference>
<dbReference type="SUPFAM" id="SSF54373">
    <property type="entry name" value="FAD-linked reductases, C-terminal domain"/>
    <property type="match status" value="1"/>
</dbReference>
<dbReference type="Gene3D" id="3.50.50.60">
    <property type="entry name" value="FAD/NAD(P)-binding domain"/>
    <property type="match status" value="1"/>
</dbReference>
<dbReference type="InterPro" id="IPR028896">
    <property type="entry name" value="GcvT/YgfZ/DmdA"/>
</dbReference>
<dbReference type="AlphaFoldDB" id="A0A6J6L9W0"/>
<dbReference type="SUPFAM" id="SSF101790">
    <property type="entry name" value="Aminomethyltransferase beta-barrel domain"/>
    <property type="match status" value="1"/>
</dbReference>
<dbReference type="Gene3D" id="2.40.30.110">
    <property type="entry name" value="Aminomethyltransferase beta-barrel domains"/>
    <property type="match status" value="1"/>
</dbReference>
<reference evidence="6" key="1">
    <citation type="submission" date="2020-05" db="EMBL/GenBank/DDBJ databases">
        <authorList>
            <person name="Chiriac C."/>
            <person name="Salcher M."/>
            <person name="Ghai R."/>
            <person name="Kavagutti S V."/>
        </authorList>
    </citation>
    <scope>NUCLEOTIDE SEQUENCE</scope>
</reference>
<protein>
    <submittedName>
        <fullName evidence="6">Unannotated protein</fullName>
    </submittedName>
</protein>
<feature type="domain" description="FAD dependent oxidoreductase" evidence="2">
    <location>
        <begin position="11"/>
        <end position="371"/>
    </location>
</feature>
<dbReference type="InterPro" id="IPR006076">
    <property type="entry name" value="FAD-dep_OxRdtase"/>
</dbReference>
<dbReference type="Pfam" id="PF01266">
    <property type="entry name" value="DAO"/>
    <property type="match status" value="1"/>
</dbReference>
<dbReference type="Pfam" id="PF01571">
    <property type="entry name" value="GCV_T"/>
    <property type="match status" value="1"/>
</dbReference>
<proteinExistence type="inferred from homology"/>
<evidence type="ECO:0000259" key="3">
    <source>
        <dbReference type="Pfam" id="PF01571"/>
    </source>
</evidence>
<dbReference type="InterPro" id="IPR006222">
    <property type="entry name" value="GCVT_N"/>
</dbReference>
<feature type="domain" description="FAD dependent oxidoreductase central" evidence="5">
    <location>
        <begin position="375"/>
        <end position="425"/>
    </location>
</feature>
<dbReference type="GO" id="GO:0005739">
    <property type="term" value="C:mitochondrion"/>
    <property type="evidence" value="ECO:0007669"/>
    <property type="project" value="TreeGrafter"/>
</dbReference>
<name>A0A6J6L9W0_9ZZZZ</name>
<evidence type="ECO:0000259" key="4">
    <source>
        <dbReference type="Pfam" id="PF08669"/>
    </source>
</evidence>
<dbReference type="Pfam" id="PF16350">
    <property type="entry name" value="FAO_M"/>
    <property type="match status" value="1"/>
</dbReference>
<organism evidence="6">
    <name type="scientific">freshwater metagenome</name>
    <dbReference type="NCBI Taxonomy" id="449393"/>
    <lineage>
        <taxon>unclassified sequences</taxon>
        <taxon>metagenomes</taxon>
        <taxon>ecological metagenomes</taxon>
    </lineage>
</organism>
<dbReference type="InterPro" id="IPR032503">
    <property type="entry name" value="FAO_M"/>
</dbReference>
<feature type="domain" description="Aminomethyltransferase C-terminal" evidence="4">
    <location>
        <begin position="729"/>
        <end position="808"/>
    </location>
</feature>
<dbReference type="EMBL" id="CAEZWP010000018">
    <property type="protein sequence ID" value="CAB4657414.1"/>
    <property type="molecule type" value="Genomic_DNA"/>
</dbReference>
<gene>
    <name evidence="6" type="ORF">UFOPK2265_00550</name>
</gene>
<feature type="domain" description="GCVT N-terminal" evidence="3">
    <location>
        <begin position="432"/>
        <end position="711"/>
    </location>
</feature>
<dbReference type="InterPro" id="IPR013977">
    <property type="entry name" value="GcvT_C"/>
</dbReference>
<accession>A0A6J6L9W0</accession>
<dbReference type="Gene3D" id="3.30.1360.120">
    <property type="entry name" value="Probable tRNA modification gtpase trme, domain 1"/>
    <property type="match status" value="1"/>
</dbReference>
<dbReference type="Gene3D" id="3.30.70.1400">
    <property type="entry name" value="Aminomethyltransferase beta-barrel domains"/>
    <property type="match status" value="1"/>
</dbReference>
<evidence type="ECO:0000256" key="1">
    <source>
        <dbReference type="ARBA" id="ARBA00008609"/>
    </source>
</evidence>
<dbReference type="SUPFAM" id="SSF51905">
    <property type="entry name" value="FAD/NAD(P)-binding domain"/>
    <property type="match status" value="1"/>
</dbReference>
<evidence type="ECO:0000259" key="2">
    <source>
        <dbReference type="Pfam" id="PF01266"/>
    </source>
</evidence>
<evidence type="ECO:0000313" key="6">
    <source>
        <dbReference type="EMBL" id="CAB4657414.1"/>
    </source>
</evidence>
<dbReference type="InterPro" id="IPR036188">
    <property type="entry name" value="FAD/NAD-bd_sf"/>
</dbReference>
<dbReference type="SUPFAM" id="SSF103025">
    <property type="entry name" value="Folate-binding domain"/>
    <property type="match status" value="1"/>
</dbReference>
<dbReference type="InterPro" id="IPR029043">
    <property type="entry name" value="GcvT/YgfZ_C"/>
</dbReference>
<evidence type="ECO:0000259" key="5">
    <source>
        <dbReference type="Pfam" id="PF16350"/>
    </source>
</evidence>
<dbReference type="Pfam" id="PF08669">
    <property type="entry name" value="GCV_T_C"/>
    <property type="match status" value="1"/>
</dbReference>
<sequence length="816" mass="89802">MSVSVVPTRAKIIIIGGGVGGTSVAYHLAELGEKDVILLDRNELTSGSTFHSAGLVGQLRADPTLTLMNMHSVDLYRKLQATQTPPSWRECGSIKLASTPERMQEIRRQIGWAKTFGLDLHEISPKEAQNLFPYIDLEGVVGACYMASDGQVDPSQLAMALAAGARKNGVQIFTHTRVLEIKTTNGRVSSVITDKGEIECEIVVNCGGMYAPQIGRMVDVRIPIVPMSHQYLITDNFMEADAPFLPSLRDPDNLIYFRQEVSGLLMGGYERNSKAWSADYNSIDNIPSDFNSMLLPDDWDRFYDIAEASQKRVPKMAEVGIKNFINGPEGFTPDNEFCLGETSVGGFYVAAGFCAHGIAGAGGIGKVVAEWIVAGEPTMDLWHMDIKRFGASYESPDFTLKRITENYEQYYDIHYPGEERASARPKFVSPAYEWHKAQGAAFGEKASWERVNYYANNKGDEGLRPKGWLGKLWSSAVQIEHHATRSAAGLFDESSFAKARISGARAAEFLNYVCANNVVKGVGKTVYTQALNSKAGIESDYTVTQTGENEFMIVTGTAFATHDFGWLEKIRREFNFDGVEITNITRELTCFAIMGPNSRVILQALTDSDLSHTAFPFMNSREIDLAGIKVRATRITYVGELGWELYAPIANGLALWEALVDAGKDLGLIPCGYRAIESLRLEKGYRAWAGEINTETNPFEAGLGFALSFKKEDFHGKAAAINAKENQSRKLVAITFDEITSVPFGSEPIRIDNKIVGRVKSGGQGYTINKAIAYAYLPIEHTEPGTTVDVELFGLWSSGVIAAEPLFDPLNERIRS</sequence>
<comment type="similarity">
    <text evidence="1">Belongs to the GcvT family.</text>
</comment>
<dbReference type="InterPro" id="IPR027266">
    <property type="entry name" value="TrmE/GcvT-like"/>
</dbReference>